<evidence type="ECO:0000313" key="2">
    <source>
        <dbReference type="EMBL" id="ANO35046.1"/>
    </source>
</evidence>
<organism evidence="2 3">
    <name type="scientific">Vibrio breoganii</name>
    <dbReference type="NCBI Taxonomy" id="553239"/>
    <lineage>
        <taxon>Bacteria</taxon>
        <taxon>Pseudomonadati</taxon>
        <taxon>Pseudomonadota</taxon>
        <taxon>Gammaproteobacteria</taxon>
        <taxon>Vibrionales</taxon>
        <taxon>Vibrionaceae</taxon>
        <taxon>Vibrio</taxon>
    </lineage>
</organism>
<accession>A0AAN1CTU6</accession>
<sequence length="163" mass="17948">MLKLGTVVALCICSATTFACGLHQSAGFNMTIEQGSLDVFASVIEVRQSGELNNANKPDHFRLFSFKSSIEKPYANKVDFTLFEAIKGHYSDVKLEPSVQVTGKDILPTQAEVMLVTELDVLDALATGTLSWDEAKHMGLVHINGPEHKQRALDVWFTTMFQG</sequence>
<evidence type="ECO:0008006" key="4">
    <source>
        <dbReference type="Google" id="ProtNLM"/>
    </source>
</evidence>
<feature type="signal peptide" evidence="1">
    <location>
        <begin position="1"/>
        <end position="19"/>
    </location>
</feature>
<dbReference type="RefSeq" id="WP_065210905.1">
    <property type="nucleotide sequence ID" value="NZ_CP016178.1"/>
</dbReference>
<reference evidence="2 3" key="1">
    <citation type="submission" date="2016-06" db="EMBL/GenBank/DDBJ databases">
        <title>Adaptive Radiation by Waves of Gene Transfer Leads to Fine-Scale Resource Partitioning in Marine Microbes.</title>
        <authorList>
            <person name="Hehemann J.-H."/>
            <person name="Arevalo P."/>
            <person name="Datta M.S."/>
            <person name="Yu X."/>
            <person name="Corzett C."/>
            <person name="Henschel A."/>
            <person name="Preheim S.P."/>
            <person name="Timberlake S."/>
            <person name="Alm E.J."/>
            <person name="Polz M.F."/>
        </authorList>
    </citation>
    <scope>NUCLEOTIDE SEQUENCE [LARGE SCALE GENOMIC DNA]</scope>
    <source>
        <strain evidence="2 3">FF50</strain>
    </source>
</reference>
<evidence type="ECO:0000256" key="1">
    <source>
        <dbReference type="SAM" id="SignalP"/>
    </source>
</evidence>
<dbReference type="PROSITE" id="PS51257">
    <property type="entry name" value="PROKAR_LIPOPROTEIN"/>
    <property type="match status" value="1"/>
</dbReference>
<dbReference type="EMBL" id="CP016178">
    <property type="protein sequence ID" value="ANO35046.1"/>
    <property type="molecule type" value="Genomic_DNA"/>
</dbReference>
<protein>
    <recommendedName>
        <fullName evidence="4">DUF2057 domain-containing protein</fullName>
    </recommendedName>
</protein>
<proteinExistence type="predicted"/>
<gene>
    <name evidence="2" type="ORF">A6E01_17890</name>
</gene>
<feature type="chain" id="PRO_5042938455" description="DUF2057 domain-containing protein" evidence="1">
    <location>
        <begin position="20"/>
        <end position="163"/>
    </location>
</feature>
<dbReference type="KEGG" id="vbr:A6E01_17890"/>
<name>A0AAN1CTU6_9VIBR</name>
<dbReference type="AlphaFoldDB" id="A0AAN1CTU6"/>
<keyword evidence="1" id="KW-0732">Signal</keyword>
<evidence type="ECO:0000313" key="3">
    <source>
        <dbReference type="Proteomes" id="UP000092018"/>
    </source>
</evidence>
<dbReference type="Proteomes" id="UP000092018">
    <property type="component" value="Chromosome 2"/>
</dbReference>